<reference evidence="3" key="1">
    <citation type="journal article" date="2019" name="Int. J. Syst. Evol. Microbiol.">
        <title>The Global Catalogue of Microorganisms (GCM) 10K type strain sequencing project: providing services to taxonomists for standard genome sequencing and annotation.</title>
        <authorList>
            <consortium name="The Broad Institute Genomics Platform"/>
            <consortium name="The Broad Institute Genome Sequencing Center for Infectious Disease"/>
            <person name="Wu L."/>
            <person name="Ma J."/>
        </authorList>
    </citation>
    <scope>NUCLEOTIDE SEQUENCE [LARGE SCALE GENOMIC DNA]</scope>
    <source>
        <strain evidence="3">CGMCC 1.16026</strain>
    </source>
</reference>
<feature type="transmembrane region" description="Helical" evidence="1">
    <location>
        <begin position="32"/>
        <end position="60"/>
    </location>
</feature>
<proteinExistence type="predicted"/>
<keyword evidence="1" id="KW-1133">Transmembrane helix</keyword>
<dbReference type="Proteomes" id="UP001596391">
    <property type="component" value="Unassembled WGS sequence"/>
</dbReference>
<comment type="caution">
    <text evidence="2">The sequence shown here is derived from an EMBL/GenBank/DDBJ whole genome shotgun (WGS) entry which is preliminary data.</text>
</comment>
<dbReference type="EMBL" id="JBHSWI010000001">
    <property type="protein sequence ID" value="MFC6645514.1"/>
    <property type="molecule type" value="Genomic_DNA"/>
</dbReference>
<organism evidence="2 3">
    <name type="scientific">Granulicella cerasi</name>
    <dbReference type="NCBI Taxonomy" id="741063"/>
    <lineage>
        <taxon>Bacteria</taxon>
        <taxon>Pseudomonadati</taxon>
        <taxon>Acidobacteriota</taxon>
        <taxon>Terriglobia</taxon>
        <taxon>Terriglobales</taxon>
        <taxon>Acidobacteriaceae</taxon>
        <taxon>Granulicella</taxon>
    </lineage>
</organism>
<sequence>MGLDIRLPLGLIFLIIGAMMLAYGLATYDSAIYAVSMGINLNIIWGGTMTVFGIASVLLARRKPDKSWENEV</sequence>
<feature type="transmembrane region" description="Helical" evidence="1">
    <location>
        <begin position="7"/>
        <end position="26"/>
    </location>
</feature>
<evidence type="ECO:0000313" key="3">
    <source>
        <dbReference type="Proteomes" id="UP001596391"/>
    </source>
</evidence>
<name>A0ABW1Z8K5_9BACT</name>
<keyword evidence="1" id="KW-0472">Membrane</keyword>
<protein>
    <submittedName>
        <fullName evidence="2">Uncharacterized protein</fullName>
    </submittedName>
</protein>
<accession>A0ABW1Z8K5</accession>
<keyword evidence="1" id="KW-0812">Transmembrane</keyword>
<dbReference type="RefSeq" id="WP_263371881.1">
    <property type="nucleotide sequence ID" value="NZ_JAGSYD010000003.1"/>
</dbReference>
<evidence type="ECO:0000313" key="2">
    <source>
        <dbReference type="EMBL" id="MFC6645514.1"/>
    </source>
</evidence>
<keyword evidence="3" id="KW-1185">Reference proteome</keyword>
<evidence type="ECO:0000256" key="1">
    <source>
        <dbReference type="SAM" id="Phobius"/>
    </source>
</evidence>
<gene>
    <name evidence="2" type="ORF">ACFQBQ_07925</name>
</gene>